<dbReference type="Gene3D" id="3.40.50.2000">
    <property type="entry name" value="Glycogen Phosphorylase B"/>
    <property type="match status" value="2"/>
</dbReference>
<organism evidence="6 7">
    <name type="scientific">Isosphaera pallida (strain ATCC 43644 / DSM 9630 / IS1B)</name>
    <dbReference type="NCBI Taxonomy" id="575540"/>
    <lineage>
        <taxon>Bacteria</taxon>
        <taxon>Pseudomonadati</taxon>
        <taxon>Planctomycetota</taxon>
        <taxon>Planctomycetia</taxon>
        <taxon>Isosphaerales</taxon>
        <taxon>Isosphaeraceae</taxon>
        <taxon>Isosphaera</taxon>
    </lineage>
</organism>
<dbReference type="PANTHER" id="PTHR12526:SF510">
    <property type="entry name" value="D-INOSITOL 3-PHOSPHATE GLYCOSYLTRANSFERASE"/>
    <property type="match status" value="1"/>
</dbReference>
<evidence type="ECO:0000256" key="2">
    <source>
        <dbReference type="ARBA" id="ARBA00022679"/>
    </source>
</evidence>
<evidence type="ECO:0000313" key="6">
    <source>
        <dbReference type="EMBL" id="ADV63868.1"/>
    </source>
</evidence>
<feature type="region of interest" description="Disordered" evidence="3">
    <location>
        <begin position="1"/>
        <end position="30"/>
    </location>
</feature>
<name>E8R5B5_ISOPI</name>
<dbReference type="eggNOG" id="COG0438">
    <property type="taxonomic scope" value="Bacteria"/>
</dbReference>
<dbReference type="InterPro" id="IPR001296">
    <property type="entry name" value="Glyco_trans_1"/>
</dbReference>
<feature type="domain" description="Glycosyl transferase family 1" evidence="4">
    <location>
        <begin position="251"/>
        <end position="407"/>
    </location>
</feature>
<dbReference type="SUPFAM" id="SSF53756">
    <property type="entry name" value="UDP-Glycosyltransferase/glycogen phosphorylase"/>
    <property type="match status" value="1"/>
</dbReference>
<dbReference type="OrthoDB" id="232381at2"/>
<proteinExistence type="predicted"/>
<dbReference type="InterPro" id="IPR028098">
    <property type="entry name" value="Glyco_trans_4-like_N"/>
</dbReference>
<evidence type="ECO:0000259" key="4">
    <source>
        <dbReference type="Pfam" id="PF00534"/>
    </source>
</evidence>
<dbReference type="STRING" id="575540.Isop_3306"/>
<accession>E8R5B5</accession>
<evidence type="ECO:0000256" key="1">
    <source>
        <dbReference type="ARBA" id="ARBA00022676"/>
    </source>
</evidence>
<dbReference type="KEGG" id="ipa:Isop_3306"/>
<feature type="domain" description="Glycosyltransferase subfamily 4-like N-terminal" evidence="5">
    <location>
        <begin position="29"/>
        <end position="227"/>
    </location>
</feature>
<dbReference type="PANTHER" id="PTHR12526">
    <property type="entry name" value="GLYCOSYLTRANSFERASE"/>
    <property type="match status" value="1"/>
</dbReference>
<protein>
    <submittedName>
        <fullName evidence="6">Glycosyl transferase group 1</fullName>
    </submittedName>
</protein>
<dbReference type="HOGENOM" id="CLU_009583_2_3_0"/>
<dbReference type="InParanoid" id="E8R5B5"/>
<dbReference type="FunCoup" id="E8R5B5">
    <property type="interactions" value="197"/>
</dbReference>
<reference evidence="6 7" key="2">
    <citation type="journal article" date="2011" name="Stand. Genomic Sci.">
        <title>Complete genome sequence of Isosphaera pallida type strain (IS1B).</title>
        <authorList>
            <consortium name="US DOE Joint Genome Institute (JGI-PGF)"/>
            <person name="Goker M."/>
            <person name="Cleland D."/>
            <person name="Saunders E."/>
            <person name="Lapidus A."/>
            <person name="Nolan M."/>
            <person name="Lucas S."/>
            <person name="Hammon N."/>
            <person name="Deshpande S."/>
            <person name="Cheng J.F."/>
            <person name="Tapia R."/>
            <person name="Han C."/>
            <person name="Goodwin L."/>
            <person name="Pitluck S."/>
            <person name="Liolios K."/>
            <person name="Pagani I."/>
            <person name="Ivanova N."/>
            <person name="Mavromatis K."/>
            <person name="Pati A."/>
            <person name="Chen A."/>
            <person name="Palaniappan K."/>
            <person name="Land M."/>
            <person name="Hauser L."/>
            <person name="Chang Y.J."/>
            <person name="Jeffries C.D."/>
            <person name="Detter J.C."/>
            <person name="Beck B."/>
            <person name="Woyke T."/>
            <person name="Bristow J."/>
            <person name="Eisen J.A."/>
            <person name="Markowitz V."/>
            <person name="Hugenholtz P."/>
            <person name="Kyrpides N.C."/>
            <person name="Klenk H.P."/>
        </authorList>
    </citation>
    <scope>NUCLEOTIDE SEQUENCE [LARGE SCALE GENOMIC DNA]</scope>
    <source>
        <strain evidence="7">ATCC 43644 / DSM 9630 / IS1B</strain>
    </source>
</reference>
<gene>
    <name evidence="6" type="ordered locus">Isop_3306</name>
</gene>
<dbReference type="RefSeq" id="WP_013566156.1">
    <property type="nucleotide sequence ID" value="NC_014962.1"/>
</dbReference>
<keyword evidence="1" id="KW-0328">Glycosyltransferase</keyword>
<keyword evidence="2 6" id="KW-0808">Transferase</keyword>
<dbReference type="Pfam" id="PF00534">
    <property type="entry name" value="Glycos_transf_1"/>
    <property type="match status" value="1"/>
</dbReference>
<sequence>MSRSAGIGPNRTAPGRPRLALYEEGNGQGGPGRSVLAIAKAIDPKEFEVHLFGFPGGPYENEDFPVVFHPLNALSPTLAASSLDEAPKRAEASQPTKPLLKSRRVRLPRSLAMTIGAARKAVGLAQLLKHVSAFDLFHTHNTGAEEAPIAGRLAGIPSILGTFHTDPTCDLEGQRRNWWYRSFEHTSNHALTRAIAVSRSAAELWSQRTHLPMDRIEVIHNGIDPRRFQRRCDRLTARRRLAIPGDDPSSSLLVGTMGRLAREKGHDLLIEALARLIRDPSMPDLRLVIAGRGPLEQDLLRLAQRLGVESQVTLLGFHADVQPVLDALDLFVMPSRAETLGYALLEAMATELPTVGTQVGGIPEVIQHGRTGLLAAPNDPDALAQALAALVRDPERRQRMGQEGRQRVIAHFSEETMVSRTIDLYRRLTPPPSR</sequence>
<dbReference type="Pfam" id="PF13439">
    <property type="entry name" value="Glyco_transf_4"/>
    <property type="match status" value="1"/>
</dbReference>
<evidence type="ECO:0000313" key="7">
    <source>
        <dbReference type="Proteomes" id="UP000008631"/>
    </source>
</evidence>
<evidence type="ECO:0000259" key="5">
    <source>
        <dbReference type="Pfam" id="PF13439"/>
    </source>
</evidence>
<reference key="1">
    <citation type="submission" date="2010-11" db="EMBL/GenBank/DDBJ databases">
        <title>The complete sequence of chromosome of Isophaera pallida ATCC 43644.</title>
        <authorList>
            <consortium name="US DOE Joint Genome Institute (JGI-PGF)"/>
            <person name="Lucas S."/>
            <person name="Copeland A."/>
            <person name="Lapidus A."/>
            <person name="Bruce D."/>
            <person name="Goodwin L."/>
            <person name="Pitluck S."/>
            <person name="Kyrpides N."/>
            <person name="Mavromatis K."/>
            <person name="Pagani I."/>
            <person name="Ivanova N."/>
            <person name="Saunders E."/>
            <person name="Brettin T."/>
            <person name="Detter J.C."/>
            <person name="Han C."/>
            <person name="Tapia R."/>
            <person name="Land M."/>
            <person name="Hauser L."/>
            <person name="Markowitz V."/>
            <person name="Cheng J.-F."/>
            <person name="Hugenholtz P."/>
            <person name="Woyke T."/>
            <person name="Wu D."/>
            <person name="Eisen J.A."/>
        </authorList>
    </citation>
    <scope>NUCLEOTIDE SEQUENCE</scope>
    <source>
        <strain>ATCC 43644</strain>
    </source>
</reference>
<keyword evidence="7" id="KW-1185">Reference proteome</keyword>
<dbReference type="CDD" id="cd03801">
    <property type="entry name" value="GT4_PimA-like"/>
    <property type="match status" value="1"/>
</dbReference>
<evidence type="ECO:0000256" key="3">
    <source>
        <dbReference type="SAM" id="MobiDB-lite"/>
    </source>
</evidence>
<dbReference type="EMBL" id="CP002353">
    <property type="protein sequence ID" value="ADV63868.1"/>
    <property type="molecule type" value="Genomic_DNA"/>
</dbReference>
<dbReference type="Proteomes" id="UP000008631">
    <property type="component" value="Chromosome"/>
</dbReference>
<dbReference type="GO" id="GO:0016757">
    <property type="term" value="F:glycosyltransferase activity"/>
    <property type="evidence" value="ECO:0007669"/>
    <property type="project" value="UniProtKB-KW"/>
</dbReference>
<dbReference type="AlphaFoldDB" id="E8R5B5"/>